<reference evidence="3" key="2">
    <citation type="submission" date="2021-04" db="EMBL/GenBank/DDBJ databases">
        <authorList>
            <person name="Gilroy R."/>
        </authorList>
    </citation>
    <scope>NUCLEOTIDE SEQUENCE</scope>
    <source>
        <strain evidence="3">CHK192-19661</strain>
    </source>
</reference>
<dbReference type="InterPro" id="IPR053139">
    <property type="entry name" value="Surface_bspA-like"/>
</dbReference>
<dbReference type="InterPro" id="IPR026906">
    <property type="entry name" value="LRR_5"/>
</dbReference>
<comment type="caution">
    <text evidence="3">The sequence shown here is derived from an EMBL/GenBank/DDBJ whole genome shotgun (WGS) entry which is preliminary data.</text>
</comment>
<dbReference type="PROSITE" id="PS51257">
    <property type="entry name" value="PROKAR_LIPOPROTEIN"/>
    <property type="match status" value="1"/>
</dbReference>
<evidence type="ECO:0000313" key="4">
    <source>
        <dbReference type="Proteomes" id="UP000824025"/>
    </source>
</evidence>
<accession>A0A9D2D7H6</accession>
<dbReference type="InterPro" id="IPR042229">
    <property type="entry name" value="Listeria/Bacterioides_rpt_sf"/>
</dbReference>
<dbReference type="Gene3D" id="3.80.10.10">
    <property type="entry name" value="Ribonuclease Inhibitor"/>
    <property type="match status" value="11"/>
</dbReference>
<dbReference type="Gene3D" id="2.60.40.4270">
    <property type="entry name" value="Listeria-Bacteroides repeat domain"/>
    <property type="match status" value="2"/>
</dbReference>
<dbReference type="Pfam" id="PF13306">
    <property type="entry name" value="LRR_5"/>
    <property type="match status" value="17"/>
</dbReference>
<dbReference type="InterPro" id="IPR032675">
    <property type="entry name" value="LRR_dom_sf"/>
</dbReference>
<feature type="chain" id="PRO_5038824928" evidence="2">
    <location>
        <begin position="31"/>
        <end position="3271"/>
    </location>
</feature>
<keyword evidence="2" id="KW-0732">Signal</keyword>
<reference evidence="3" key="1">
    <citation type="journal article" date="2021" name="PeerJ">
        <title>Extensive microbial diversity within the chicken gut microbiome revealed by metagenomics and culture.</title>
        <authorList>
            <person name="Gilroy R."/>
            <person name="Ravi A."/>
            <person name="Getino M."/>
            <person name="Pursley I."/>
            <person name="Horton D.L."/>
            <person name="Alikhan N.F."/>
            <person name="Baker D."/>
            <person name="Gharbi K."/>
            <person name="Hall N."/>
            <person name="Watson M."/>
            <person name="Adriaenssens E.M."/>
            <person name="Foster-Nyarko E."/>
            <person name="Jarju S."/>
            <person name="Secka A."/>
            <person name="Antonio M."/>
            <person name="Oren A."/>
            <person name="Chaudhuri R.R."/>
            <person name="La Ragione R."/>
            <person name="Hildebrand F."/>
            <person name="Pallen M.J."/>
        </authorList>
    </citation>
    <scope>NUCLEOTIDE SEQUENCE</scope>
    <source>
        <strain evidence="3">CHK192-19661</strain>
    </source>
</reference>
<dbReference type="PANTHER" id="PTHR45661">
    <property type="entry name" value="SURFACE ANTIGEN"/>
    <property type="match status" value="1"/>
</dbReference>
<feature type="signal peptide" evidence="2">
    <location>
        <begin position="1"/>
        <end position="30"/>
    </location>
</feature>
<comment type="subcellular location">
    <subcellularLocation>
        <location evidence="1">Cell envelope</location>
    </subcellularLocation>
</comment>
<evidence type="ECO:0000313" key="3">
    <source>
        <dbReference type="EMBL" id="HIZ10037.1"/>
    </source>
</evidence>
<evidence type="ECO:0000256" key="1">
    <source>
        <dbReference type="ARBA" id="ARBA00004196"/>
    </source>
</evidence>
<dbReference type="Pfam" id="PF09479">
    <property type="entry name" value="Flg_new"/>
    <property type="match status" value="3"/>
</dbReference>
<sequence>MKNIRRLALMVSLCLLTVLSLGIVLFAASACQPTEQSETLNGTYYADVNGEEYTVAFSSGDSYAFTFSVAGDDRTGTYFYSGSAVTLTFSEEGETLSATLSGDVLSFTYKGTAYEMIPMVTYTVTFDLDGGTGTASAQVVNGRLLPKPADPQKDGNVFIGWYADSAFTEKFDFETQKITGNVTLYARFVEGPAAEEFTVSFETGSGYEGDPIADVQTIGHGIYNLPELPALDGKDFLGWWRSDYEDAAKLTAMVTDGYEVDENTTLFAVWESDAPAVSVTESGVSWTSVGVGAAYSLTITDSSENEVYSQPTVLALSESFDFTKEAAGDYIITVTASNNASATAFYRNKGLATVSLFEVKEGTSVLLFNAIENADYYKVSYVCGTSGHTHTEEIVDIPSYDFSECKMPEGGFTFVVQAFAEGYMASSPSSFNFERQLDAVTGLSVVDDGTKTVAVWNAVENADSYTVTITMGTEKNTITGITATEVDLQYLYGEFTIEVIPNALSYTSPAAVSLTENKGRLATPENIRVSGNTIVWDSVTDATGYILILGEEHIPLGNVTSYSPKDSELEGLGIRFIVSVQAIATAENNNSFVAQQTVSRILEAEDVSYENGNVVWNAVMGISKYGVKIGENGSEIIVEDTTSLAVALPQLGDNEIFVRYYAGEAASEWVSITVVTTVTVTFDGNSGPGARQQDYYYVVGDPIRLPADEWTRIGYTFDDWFTSAEGGSIVEEGDLVASVDVTYFAHWTANKYLVTLSGGTDWYFAEEGNLDTLTVEVTYGQIASLPTPVSTSGIQGFTGWYTAANVQITDYTGTTIFAWNVASNIALNAHGVNAIEFRETNHPNTGEPAYTAFRADGMNYLAEVTIPAVYNGRPVVSIEGGCFTSSRLQTINIPDSILQIAIGLNYPAASGSAFYGASNVQTVNVYDASSYIEGNYTPVFWDVEGVLVYDSGNAGVRLFYYPHGRTDIEYTIPDGVEVIPRGVFYLGDIVSVKIPASVTYIEGLAFNTSRIEEIEFLPVAEGSTPELLTIDDGAFSMADITTITLPARLSDFNPNMFEMCDELATIYIEEVDIPGFTPEYMSGDDGMIYTYDGQTLVFCPRGREGSVEISALQVAASAFEDCEEISSVTISGRVQLIGEYAFAGCSGLNEIKFMGTGTDQELTIEAYAFYGCTNLKSIALPENLSYMGDYAFGGNTLLTSVTITTDRDFTTGTAGVFVDTNGTSSVTTVVIGPNVTDFDIAGVFGSSLERVEVDPNNINYKADEDGVLFNYAMTNLLFFPTGKVGDYTVPDTVTTIEKNVFANKTGMGIITIGAKVSSIGEGAFENCDFTGIVFLESETGADTLVIGERAFRGAVGMEILQLPARLMEIGNHAFFGCRNLSSVTFKEGVPLKIGHAAFGSCSGLKTVNLPACLTELAEYSQDFDYILSPTVDGQNNIDVFYNDSALATITIPAENAYYGVVDGVLYGKNEAGDYDTLYFTPRNNAGTDGTVNIPGTVAEIKNGAFYNNELVEEVRFEDRTTDAELTVGAFAFSNAKKLSEVYLPNGLTTIADSMFNNSSIGYIFIPNTVTYIGERAFYSCKNLTDVDFETGGSAELTIADGTRSEGGSSSGGPTNYYGVFGGCTSLTEIAFPERTVKIGAYAFAPVTDYSGININASPLQSVQLPSTLEVIGERAFNNAFDLEIIFPGSFTSSEGLTIGERAFYNLGTKVQSLELPEGVVSIGDEAFRASDLVSVSLPASLGTIGSNAFSGIQTLTSVTIANGSSLISIGQSAFMDAGLTSVNLEAASALEQIGELAFSGTGIASVKIPASVKSIGGNAFSDNELLTTVEFLEAEVSGGGGITASALSDIGDEAFANTALTFIEFPESTADGGIALGNELFASCWQLTRVYISASISSVGSAFARCMSIQEIEVAPENQNFQAVDGEPLLLTVERDGEGEQSGMVITAAFGAVSGNVEGEAGSYRIPDVVTAIGESAFRGQNNIRKLIIPAGVTDIGNYAFYYMRDMEEVFFEQGSALASVGDYAFSGCISLTTINLPEGLMRVGKRSFEGNVSIKELTLPSTLKTVGDYAFQYNTALEKVNIPAIVVPTQELIPVGENTRDWDAQNMFGNCVSLYDVTFAENITYLPASMFSGATSLKHIEIPDSVDALTTADAVFADSGLESIDLGGLTEIPESMFEKAANLKTIDFNGIKSIGKTAFKGANSLAAELDLSTVISIGEDAFIDIPTIEKVTLSGSLTTIASGAFEGCVSLATVDVYNADTQTSTNNPVGVVTLPDSITTLGASVFMETAIREVTIPRSVTKLHTAASTTSTSSTSSLFEACKQLEKVVLHDALEVIGASTFEGCSALKTIQYIDEGGELIGDEGKATLPDSVTLIGNNAFGSGRTSDTIEEWEEDGKQAEGCAFTSVVVPVSVTLMGQYAFQDCNELTYAEYRSAVTKYSTSSTGYSTYVFSGCTSLERVALNASITFLGNYFFADCTSLATIDLYVPGEAGTAGSITESEEGVAALPAGLTYIGSNAFQKTAIREITIPTGVTKLSSAVSNVSSSCAVFEGCRYLETVVLHNKLTMLGEEIFMNCPNLKTVRYIDVDAGNALVGEIGTVTLPEGLTLLGTNAFTASGIERVIVPSTIENRTGNYAFRNCTELVYAEYRPEAIRSANSSYTTYLFDGCSALKTVVLNSAITYLPKYTFYNCTSLDTVLLYTAEDGVIGEPDSGTVTLPPELTTLAEQVFYNTAIKEITLPNTVTSVGDGALAGTIVTGSEDYIEAMDGVVVEVDGNTVISVSSDFAGEGGSYVVPEGVTIGAYALAQSTLSSVTVAVDQLDEYSMSGFKGNVIVTWEEGMTTVLPSYSFNGWLGTSVVLPDEITEIRNYAFEDAVNLESIELPANLQRIYGSAFAGCTSLTTVDMPSYSYTGTGNFFADCTALTTITLGENVTYLPNSFAKDLANLKNVSFPDGLTYIGSSAFENTGLASSVSIPSSVTEIGSYAFCGTAITEFILQEGLVEIGSMAFGGTQITAATIPSTVTTVGDAVFSGCTLLEKVFLPDSLTEAGDNLFAADKRTTSGPEFAACTSLKNVYTYTLNDEGEMVYDQLEEGVADISSMTDIAKYMFSGCTSITKVIFNEELATLGDYAFQASGLTEVEIPGSIGTLGTSVFADCASLKTATLGEGITKINAGAFSNCTSLEKVDLPSTITSLSGFQNCTALKEFVIPANVTSVINRTFTGWTSEQTITVEVYALDSISSWGNTWMDNSKAKIKVEVIDSYEETEAAA</sequence>
<dbReference type="InterPro" id="IPR013378">
    <property type="entry name" value="InlB-like_B-rpt"/>
</dbReference>
<dbReference type="Proteomes" id="UP000824025">
    <property type="component" value="Unassembled WGS sequence"/>
</dbReference>
<dbReference type="SUPFAM" id="SSF52058">
    <property type="entry name" value="L domain-like"/>
    <property type="match status" value="4"/>
</dbReference>
<name>A0A9D2D7H6_9FIRM</name>
<organism evidence="3 4">
    <name type="scientific">Candidatus Borkfalkia avicola</name>
    <dbReference type="NCBI Taxonomy" id="2838503"/>
    <lineage>
        <taxon>Bacteria</taxon>
        <taxon>Bacillati</taxon>
        <taxon>Bacillota</taxon>
        <taxon>Clostridia</taxon>
        <taxon>Christensenellales</taxon>
        <taxon>Christensenellaceae</taxon>
        <taxon>Candidatus Borkfalkia</taxon>
    </lineage>
</organism>
<gene>
    <name evidence="3" type="ORF">H9726_06080</name>
</gene>
<dbReference type="PANTHER" id="PTHR45661:SF3">
    <property type="entry name" value="IG-LIKE DOMAIN-CONTAINING PROTEIN"/>
    <property type="match status" value="1"/>
</dbReference>
<dbReference type="EMBL" id="DXCF01000031">
    <property type="protein sequence ID" value="HIZ10037.1"/>
    <property type="molecule type" value="Genomic_DNA"/>
</dbReference>
<proteinExistence type="predicted"/>
<protein>
    <submittedName>
        <fullName evidence="3">Leucine-rich repeat protein</fullName>
    </submittedName>
</protein>
<dbReference type="GO" id="GO:0030313">
    <property type="term" value="C:cell envelope"/>
    <property type="evidence" value="ECO:0007669"/>
    <property type="project" value="UniProtKB-SubCell"/>
</dbReference>
<evidence type="ECO:0000256" key="2">
    <source>
        <dbReference type="SAM" id="SignalP"/>
    </source>
</evidence>
<dbReference type="NCBIfam" id="TIGR02543">
    <property type="entry name" value="List_Bact_rpt"/>
    <property type="match status" value="1"/>
</dbReference>